<evidence type="ECO:0000256" key="1">
    <source>
        <dbReference type="ARBA" id="ARBA00022703"/>
    </source>
</evidence>
<reference evidence="5" key="1">
    <citation type="submission" date="2023-07" db="EMBL/GenBank/DDBJ databases">
        <title>Chromosome-level genome assembly of Artemia franciscana.</title>
        <authorList>
            <person name="Jo E."/>
        </authorList>
    </citation>
    <scope>NUCLEOTIDE SEQUENCE</scope>
    <source>
        <tissue evidence="5">Whole body</tissue>
    </source>
</reference>
<name>A0AA88HDE6_ARTSF</name>
<protein>
    <recommendedName>
        <fullName evidence="4">CIDE-N domain-containing protein</fullName>
    </recommendedName>
</protein>
<dbReference type="Pfam" id="PF02017">
    <property type="entry name" value="CIDE-N"/>
    <property type="match status" value="1"/>
</dbReference>
<organism evidence="5 6">
    <name type="scientific">Artemia franciscana</name>
    <name type="common">Brine shrimp</name>
    <name type="synonym">Artemia sanfranciscana</name>
    <dbReference type="NCBI Taxonomy" id="6661"/>
    <lineage>
        <taxon>Eukaryota</taxon>
        <taxon>Metazoa</taxon>
        <taxon>Ecdysozoa</taxon>
        <taxon>Arthropoda</taxon>
        <taxon>Crustacea</taxon>
        <taxon>Branchiopoda</taxon>
        <taxon>Anostraca</taxon>
        <taxon>Artemiidae</taxon>
        <taxon>Artemia</taxon>
    </lineage>
</organism>
<keyword evidence="1 2" id="KW-0053">Apoptosis</keyword>
<keyword evidence="6" id="KW-1185">Reference proteome</keyword>
<evidence type="ECO:0000313" key="6">
    <source>
        <dbReference type="Proteomes" id="UP001187531"/>
    </source>
</evidence>
<dbReference type="InterPro" id="IPR003508">
    <property type="entry name" value="CIDE-N_dom"/>
</dbReference>
<feature type="compositionally biased region" description="Basic and acidic residues" evidence="3">
    <location>
        <begin position="233"/>
        <end position="253"/>
    </location>
</feature>
<dbReference type="SUPFAM" id="SSF54277">
    <property type="entry name" value="CAD &amp; PB1 domains"/>
    <property type="match status" value="1"/>
</dbReference>
<gene>
    <name evidence="5" type="ORF">QYM36_015718</name>
</gene>
<dbReference type="GO" id="GO:0042981">
    <property type="term" value="P:regulation of apoptotic process"/>
    <property type="evidence" value="ECO:0007669"/>
    <property type="project" value="TreeGrafter"/>
</dbReference>
<evidence type="ECO:0000256" key="3">
    <source>
        <dbReference type="SAM" id="MobiDB-lite"/>
    </source>
</evidence>
<dbReference type="SMART" id="SM00266">
    <property type="entry name" value="CAD"/>
    <property type="match status" value="1"/>
</dbReference>
<feature type="region of interest" description="Disordered" evidence="3">
    <location>
        <begin position="230"/>
        <end position="286"/>
    </location>
</feature>
<dbReference type="PANTHER" id="PTHR12306">
    <property type="entry name" value="CELL DEATH ACTIVATOR CIDE"/>
    <property type="match status" value="1"/>
</dbReference>
<dbReference type="EMBL" id="JAVRJZ010000020">
    <property type="protein sequence ID" value="KAK2705426.1"/>
    <property type="molecule type" value="Genomic_DNA"/>
</dbReference>
<dbReference type="PANTHER" id="PTHR12306:SF22">
    <property type="entry name" value="DNAATION FACTOR-RELATED PROTEIN 2, ISOFORM B"/>
    <property type="match status" value="1"/>
</dbReference>
<feature type="compositionally biased region" description="Acidic residues" evidence="3">
    <location>
        <begin position="272"/>
        <end position="286"/>
    </location>
</feature>
<feature type="domain" description="CIDE-N" evidence="4">
    <location>
        <begin position="7"/>
        <end position="87"/>
    </location>
</feature>
<comment type="caution">
    <text evidence="5">The sequence shown here is derived from an EMBL/GenBank/DDBJ whole genome shotgun (WGS) entry which is preliminary data.</text>
</comment>
<evidence type="ECO:0000259" key="4">
    <source>
        <dbReference type="PROSITE" id="PS51135"/>
    </source>
</evidence>
<dbReference type="PROSITE" id="PS51135">
    <property type="entry name" value="CIDE_N"/>
    <property type="match status" value="1"/>
</dbReference>
<dbReference type="Gene3D" id="3.10.20.10">
    <property type="match status" value="1"/>
</dbReference>
<dbReference type="AlphaFoldDB" id="A0AA88HDE6"/>
<accession>A0AA88HDE6</accession>
<proteinExistence type="predicted"/>
<sequence>MSNEERSKKACKVWDASRSNRKAVTVTSLEELKIKGKAKLGLSVTGESGLRVVLESDGTQVDEDNFFRTMPDHTIFMFLKPEERWTTLGREHSRSALASIPRVVYEALNLLHVHQEAPEWKLMDNHGRLTLVLQWDQPTKVTDQGVTFCDVSKSSGSKDASEGLPVIEGETVGHAFTTISRDGRLETTINNVQNSASRSKSKSETPMPTCSKDCEFHCCALHQETQLTGTSSIKRDQRHGSSKVRFDEKRKIEQSWGGSKDTNPEMRKESSDSDDPEGESYPLEDNEVATSDKVLTLIDQLSLDQQKYLSVLDIGIILNRLRAKIIDVRKLEREPEGAGCFRWTISATIRGGFLRDLGVLYNGNFYTITEQPDLESLPLPNLEDFDDHKI</sequence>
<feature type="compositionally biased region" description="Basic and acidic residues" evidence="3">
    <location>
        <begin position="262"/>
        <end position="271"/>
    </location>
</feature>
<dbReference type="GO" id="GO:0006915">
    <property type="term" value="P:apoptotic process"/>
    <property type="evidence" value="ECO:0007669"/>
    <property type="project" value="UniProtKB-UniRule"/>
</dbReference>
<evidence type="ECO:0000256" key="2">
    <source>
        <dbReference type="PROSITE-ProRule" id="PRU00447"/>
    </source>
</evidence>
<dbReference type="Proteomes" id="UP001187531">
    <property type="component" value="Unassembled WGS sequence"/>
</dbReference>
<evidence type="ECO:0000313" key="5">
    <source>
        <dbReference type="EMBL" id="KAK2705426.1"/>
    </source>
</evidence>